<reference evidence="2" key="1">
    <citation type="submission" date="2016-11" db="UniProtKB">
        <authorList>
            <consortium name="WormBaseParasite"/>
        </authorList>
    </citation>
    <scope>IDENTIFICATION</scope>
</reference>
<organism evidence="1 2">
    <name type="scientific">Macrostomum lignano</name>
    <dbReference type="NCBI Taxonomy" id="282301"/>
    <lineage>
        <taxon>Eukaryota</taxon>
        <taxon>Metazoa</taxon>
        <taxon>Spiralia</taxon>
        <taxon>Lophotrochozoa</taxon>
        <taxon>Platyhelminthes</taxon>
        <taxon>Rhabditophora</taxon>
        <taxon>Macrostomorpha</taxon>
        <taxon>Macrostomida</taxon>
        <taxon>Macrostomidae</taxon>
        <taxon>Macrostomum</taxon>
    </lineage>
</organism>
<keyword evidence="1" id="KW-1185">Reference proteome</keyword>
<dbReference type="WBParaSite" id="maker-unitig_26240-snap-gene-0.1-mRNA-1">
    <property type="protein sequence ID" value="maker-unitig_26240-snap-gene-0.1-mRNA-1"/>
    <property type="gene ID" value="maker-unitig_26240-snap-gene-0.1"/>
</dbReference>
<proteinExistence type="predicted"/>
<dbReference type="AlphaFoldDB" id="A0A1I8FAE7"/>
<evidence type="ECO:0000313" key="1">
    <source>
        <dbReference type="Proteomes" id="UP000095280"/>
    </source>
</evidence>
<name>A0A1I8FAE7_9PLAT</name>
<accession>A0A1I8FAE7</accession>
<evidence type="ECO:0000313" key="2">
    <source>
        <dbReference type="WBParaSite" id="maker-unitig_26240-snap-gene-0.1-mRNA-1"/>
    </source>
</evidence>
<sequence>MVPLFCSGQTWSTGLTPGSVAARAIPACGLHKVARSEVSLVFGRSQCCDRFHLRLCSFRKGYEKFGLTYRSNKPARRVCGGHVQEDTDEH</sequence>
<protein>
    <submittedName>
        <fullName evidence="2">Secreted protein</fullName>
    </submittedName>
</protein>
<dbReference type="Proteomes" id="UP000095280">
    <property type="component" value="Unplaced"/>
</dbReference>